<feature type="region of interest" description="Disordered" evidence="6">
    <location>
        <begin position="317"/>
        <end position="499"/>
    </location>
</feature>
<keyword evidence="1 5" id="KW-0479">Metal-binding</keyword>
<dbReference type="AlphaFoldDB" id="A0AAE0TTJ2"/>
<dbReference type="GO" id="GO:0008270">
    <property type="term" value="F:zinc ion binding"/>
    <property type="evidence" value="ECO:0007669"/>
    <property type="project" value="UniProtKB-KW"/>
</dbReference>
<keyword evidence="3 5" id="KW-0863">Zinc-finger</keyword>
<protein>
    <recommendedName>
        <fullName evidence="7">C3H1-type domain-containing protein</fullName>
    </recommendedName>
</protein>
<evidence type="ECO:0000259" key="7">
    <source>
        <dbReference type="PROSITE" id="PS50103"/>
    </source>
</evidence>
<feature type="compositionally biased region" description="Polar residues" evidence="6">
    <location>
        <begin position="426"/>
        <end position="456"/>
    </location>
</feature>
<feature type="compositionally biased region" description="Polar residues" evidence="6">
    <location>
        <begin position="380"/>
        <end position="391"/>
    </location>
</feature>
<evidence type="ECO:0000256" key="3">
    <source>
        <dbReference type="ARBA" id="ARBA00022771"/>
    </source>
</evidence>
<dbReference type="InterPro" id="IPR045072">
    <property type="entry name" value="MKRN-like"/>
</dbReference>
<keyword evidence="4 5" id="KW-0862">Zinc</keyword>
<feature type="compositionally biased region" description="Low complexity" evidence="6">
    <location>
        <begin position="394"/>
        <end position="404"/>
    </location>
</feature>
<dbReference type="Gene3D" id="4.10.1000.10">
    <property type="entry name" value="Zinc finger, CCCH-type"/>
    <property type="match status" value="1"/>
</dbReference>
<dbReference type="PROSITE" id="PS50103">
    <property type="entry name" value="ZF_C3H1"/>
    <property type="match status" value="2"/>
</dbReference>
<dbReference type="PANTHER" id="PTHR11224:SF10">
    <property type="entry name" value="IP09428P-RELATED"/>
    <property type="match status" value="1"/>
</dbReference>
<organism evidence="8 9">
    <name type="scientific">Recurvomyces mirabilis</name>
    <dbReference type="NCBI Taxonomy" id="574656"/>
    <lineage>
        <taxon>Eukaryota</taxon>
        <taxon>Fungi</taxon>
        <taxon>Dikarya</taxon>
        <taxon>Ascomycota</taxon>
        <taxon>Pezizomycotina</taxon>
        <taxon>Dothideomycetes</taxon>
        <taxon>Dothideomycetidae</taxon>
        <taxon>Mycosphaerellales</taxon>
        <taxon>Teratosphaeriaceae</taxon>
        <taxon>Recurvomyces</taxon>
    </lineage>
</organism>
<dbReference type="SUPFAM" id="SSF90229">
    <property type="entry name" value="CCCH zinc finger"/>
    <property type="match status" value="1"/>
</dbReference>
<dbReference type="PANTHER" id="PTHR11224">
    <property type="entry name" value="MAKORIN-RELATED"/>
    <property type="match status" value="1"/>
</dbReference>
<feature type="zinc finger region" description="C3H1-type" evidence="5">
    <location>
        <begin position="85"/>
        <end position="112"/>
    </location>
</feature>
<keyword evidence="9" id="KW-1185">Reference proteome</keyword>
<dbReference type="InterPro" id="IPR041367">
    <property type="entry name" value="Znf-CCCH_4"/>
</dbReference>
<accession>A0AAE0TTJ2</accession>
<evidence type="ECO:0000256" key="1">
    <source>
        <dbReference type="ARBA" id="ARBA00022723"/>
    </source>
</evidence>
<evidence type="ECO:0000256" key="4">
    <source>
        <dbReference type="ARBA" id="ARBA00022833"/>
    </source>
</evidence>
<reference evidence="8" key="1">
    <citation type="submission" date="2023-07" db="EMBL/GenBank/DDBJ databases">
        <title>Black Yeasts Isolated from many extreme environments.</title>
        <authorList>
            <person name="Coleine C."/>
            <person name="Stajich J.E."/>
            <person name="Selbmann L."/>
        </authorList>
    </citation>
    <scope>NUCLEOTIDE SEQUENCE</scope>
    <source>
        <strain evidence="8">CCFEE 5485</strain>
    </source>
</reference>
<evidence type="ECO:0000313" key="9">
    <source>
        <dbReference type="Proteomes" id="UP001274830"/>
    </source>
</evidence>
<comment type="caution">
    <text evidence="8">The sequence shown here is derived from an EMBL/GenBank/DDBJ whole genome shotgun (WGS) entry which is preliminary data.</text>
</comment>
<feature type="domain" description="C3H1-type" evidence="7">
    <location>
        <begin position="85"/>
        <end position="112"/>
    </location>
</feature>
<keyword evidence="2" id="KW-0677">Repeat</keyword>
<evidence type="ECO:0000313" key="8">
    <source>
        <dbReference type="EMBL" id="KAK3670666.1"/>
    </source>
</evidence>
<proteinExistence type="predicted"/>
<evidence type="ECO:0000256" key="2">
    <source>
        <dbReference type="ARBA" id="ARBA00022737"/>
    </source>
</evidence>
<dbReference type="SMART" id="SM00356">
    <property type="entry name" value="ZnF_C3H1"/>
    <property type="match status" value="2"/>
</dbReference>
<feature type="domain" description="C3H1-type" evidence="7">
    <location>
        <begin position="56"/>
        <end position="83"/>
    </location>
</feature>
<dbReference type="EMBL" id="JAUTXT010000053">
    <property type="protein sequence ID" value="KAK3670666.1"/>
    <property type="molecule type" value="Genomic_DNA"/>
</dbReference>
<dbReference type="Pfam" id="PF18044">
    <property type="entry name" value="zf-CCCH_4"/>
    <property type="match status" value="1"/>
</dbReference>
<dbReference type="Pfam" id="PF00642">
    <property type="entry name" value="zf-CCCH"/>
    <property type="match status" value="1"/>
</dbReference>
<dbReference type="Proteomes" id="UP001274830">
    <property type="component" value="Unassembled WGS sequence"/>
</dbReference>
<dbReference type="InterPro" id="IPR036855">
    <property type="entry name" value="Znf_CCCH_sf"/>
</dbReference>
<dbReference type="InterPro" id="IPR000571">
    <property type="entry name" value="Znf_CCCH"/>
</dbReference>
<name>A0AAE0TTJ2_9PEZI</name>
<evidence type="ECO:0000256" key="6">
    <source>
        <dbReference type="SAM" id="MobiDB-lite"/>
    </source>
</evidence>
<feature type="region of interest" description="Disordered" evidence="6">
    <location>
        <begin position="274"/>
        <end position="294"/>
    </location>
</feature>
<sequence>MPMAVAGPSRPYNGMPGDVAAFGPLAMPRSPPKNKSESAAYTQPVLGERRLRRSADTQHVPCKFFLQGNCQAGHSCPFSHDLESTMRPVPCKYFQKGACKFGRKCALLHITPNGTVVNRMPPAQYIPTPTHPGAPGQIQQGPFAQVPPGLLAQGFDRDGAQEYEQYQYSGWHGYDAPIDMTLTSASPQYGSPLQNDGFATSPPQRGLSVLDAPLPNSFDSNGISMAARNGPFASSVPSRFGIDSPPASYPRKSQFGNTALRDLHSSAFGDRGIDGHLAGLGSSPPSGPDEPLTFAKRPLHSDILRSSARQPMMSASLGTKHFMTPFEQSDDEDDGGEAREDLLPAALVRDLKEDDSSLDGSRRRKEDETPAGFLSAARRTLSSQGTPQDSRVGSLGSSPSRYSSMFAKPSSGASETNGLGHVGSPLRNTGLANPTGSKANVSPPQQSSMSVLTQEFQRAKLDPTRPEAQVNGGAMRSLSNGSTVRGSLDRGLSNTSVSKIDEEQDLFDMEGFGDLTRNVQKPVPNGEMSYGAIGAHRATK</sequence>
<dbReference type="GO" id="GO:0000209">
    <property type="term" value="P:protein polyubiquitination"/>
    <property type="evidence" value="ECO:0007669"/>
    <property type="project" value="InterPro"/>
</dbReference>
<feature type="region of interest" description="Disordered" evidence="6">
    <location>
        <begin position="516"/>
        <end position="540"/>
    </location>
</feature>
<dbReference type="GO" id="GO:0061630">
    <property type="term" value="F:ubiquitin protein ligase activity"/>
    <property type="evidence" value="ECO:0007669"/>
    <property type="project" value="InterPro"/>
</dbReference>
<feature type="compositionally biased region" description="Basic and acidic residues" evidence="6">
    <location>
        <begin position="349"/>
        <end position="368"/>
    </location>
</feature>
<evidence type="ECO:0000256" key="5">
    <source>
        <dbReference type="PROSITE-ProRule" id="PRU00723"/>
    </source>
</evidence>
<feature type="zinc finger region" description="C3H1-type" evidence="5">
    <location>
        <begin position="56"/>
        <end position="83"/>
    </location>
</feature>
<gene>
    <name evidence="8" type="ORF">LTR78_009501</name>
</gene>